<evidence type="ECO:0000313" key="3">
    <source>
        <dbReference type="Proteomes" id="UP000683925"/>
    </source>
</evidence>
<comment type="caution">
    <text evidence="2">The sequence shown here is derived from an EMBL/GenBank/DDBJ whole genome shotgun (WGS) entry which is preliminary data.</text>
</comment>
<feature type="transmembrane region" description="Helical" evidence="1">
    <location>
        <begin position="71"/>
        <end position="94"/>
    </location>
</feature>
<proteinExistence type="predicted"/>
<name>A0A8S1UR43_PAROT</name>
<keyword evidence="1" id="KW-1133">Transmembrane helix</keyword>
<dbReference type="Proteomes" id="UP000683925">
    <property type="component" value="Unassembled WGS sequence"/>
</dbReference>
<feature type="transmembrane region" description="Helical" evidence="1">
    <location>
        <begin position="103"/>
        <end position="121"/>
    </location>
</feature>
<dbReference type="OrthoDB" id="10565451at2759"/>
<protein>
    <submittedName>
        <fullName evidence="2">Uncharacterized protein</fullName>
    </submittedName>
</protein>
<organism evidence="2 3">
    <name type="scientific">Paramecium octaurelia</name>
    <dbReference type="NCBI Taxonomy" id="43137"/>
    <lineage>
        <taxon>Eukaryota</taxon>
        <taxon>Sar</taxon>
        <taxon>Alveolata</taxon>
        <taxon>Ciliophora</taxon>
        <taxon>Intramacronucleata</taxon>
        <taxon>Oligohymenophorea</taxon>
        <taxon>Peniculida</taxon>
        <taxon>Parameciidae</taxon>
        <taxon>Paramecium</taxon>
    </lineage>
</organism>
<sequence>MDIELVEKQTSRGEISKRAISEYVEQDENDQKKIFSVCLLIKVILICKCCLISKKQCEKCLVEDTSNTSIIFGNSSYCAIYLLITGIPIISLMFRNTIIISKLFNHLLGRFLYFLIFFILSEKDWNYLMYPCVIYLIVWLIGNKVDEKLISELLY</sequence>
<gene>
    <name evidence="2" type="ORF">POCTA_138.1.T0480245</name>
</gene>
<reference evidence="2" key="1">
    <citation type="submission" date="2021-01" db="EMBL/GenBank/DDBJ databases">
        <authorList>
            <consortium name="Genoscope - CEA"/>
            <person name="William W."/>
        </authorList>
    </citation>
    <scope>NUCLEOTIDE SEQUENCE</scope>
</reference>
<dbReference type="EMBL" id="CAJJDP010000048">
    <property type="protein sequence ID" value="CAD8166607.1"/>
    <property type="molecule type" value="Genomic_DNA"/>
</dbReference>
<dbReference type="AlphaFoldDB" id="A0A8S1UR43"/>
<keyword evidence="1" id="KW-0472">Membrane</keyword>
<keyword evidence="1" id="KW-0812">Transmembrane</keyword>
<keyword evidence="3" id="KW-1185">Reference proteome</keyword>
<feature type="transmembrane region" description="Helical" evidence="1">
    <location>
        <begin position="127"/>
        <end position="145"/>
    </location>
</feature>
<evidence type="ECO:0000256" key="1">
    <source>
        <dbReference type="SAM" id="Phobius"/>
    </source>
</evidence>
<evidence type="ECO:0000313" key="2">
    <source>
        <dbReference type="EMBL" id="CAD8166607.1"/>
    </source>
</evidence>
<accession>A0A8S1UR43</accession>